<keyword evidence="1" id="KW-0732">Signal</keyword>
<feature type="signal peptide" evidence="1">
    <location>
        <begin position="1"/>
        <end position="31"/>
    </location>
</feature>
<evidence type="ECO:0000256" key="1">
    <source>
        <dbReference type="SAM" id="SignalP"/>
    </source>
</evidence>
<reference evidence="2 3" key="1">
    <citation type="submission" date="2018-10" db="EMBL/GenBank/DDBJ databases">
        <title>Genomic Encyclopedia of Type Strains, Phase IV (KMG-IV): sequencing the most valuable type-strain genomes for metagenomic binning, comparative biology and taxonomic classification.</title>
        <authorList>
            <person name="Goeker M."/>
        </authorList>
    </citation>
    <scope>NUCLEOTIDE SEQUENCE [LARGE SCALE GENOMIC DNA]</scope>
    <source>
        <strain evidence="2 3">DSM 23841</strain>
    </source>
</reference>
<dbReference type="AlphaFoldDB" id="A0A495W9A6"/>
<dbReference type="Proteomes" id="UP000270626">
    <property type="component" value="Unassembled WGS sequence"/>
</dbReference>
<comment type="caution">
    <text evidence="2">The sequence shown here is derived from an EMBL/GenBank/DDBJ whole genome shotgun (WGS) entry which is preliminary data.</text>
</comment>
<accession>A0A495W9A6</accession>
<dbReference type="RefSeq" id="WP_121458302.1">
    <property type="nucleotide sequence ID" value="NZ_RBXP01000015.1"/>
</dbReference>
<evidence type="ECO:0000313" key="2">
    <source>
        <dbReference type="EMBL" id="RKT58029.1"/>
    </source>
</evidence>
<keyword evidence="3" id="KW-1185">Reference proteome</keyword>
<proteinExistence type="predicted"/>
<sequence>MIKAKTGNGGGHGKLVLASLALALLPPLAQGEESATTADTERLFKQGIFLREQAKIYSSIEALETVLSNNPTLQRARLELAVAYFRALDYARATAEAQRVLDDPKTPDNVRLAVLAFMAQIKRDEVALSAKPHNWNFSFDAGLQYDTNVNVGPSSTTLPGGLVLNPGSKPRSDWAGMTQISAIHTYNSPFVVRIGESPTRFIWQSSASLYHKGYFREDDFNLTAVTLATGPGWIAPNQWRGKVNFQVDELALGDNRLGTFYSVSPTMTFLHKNGEINIEALAMHKNFVRTVDQGRDADFFSAGASYGHIFLQGKLAAQIGAKGFSENAETLRFDNKGWEAFAGANASAWEKGGVYARYTYRKAKFKGEEPVFGIARKESEQRLEIGLTHTFSEGLLKDWKFSGNWQRTDTDSNVDIYTYAREVTGFSLSRMF</sequence>
<evidence type="ECO:0000313" key="3">
    <source>
        <dbReference type="Proteomes" id="UP000270626"/>
    </source>
</evidence>
<name>A0A495W9A6_9RHOO</name>
<dbReference type="SUPFAM" id="SSF48452">
    <property type="entry name" value="TPR-like"/>
    <property type="match status" value="1"/>
</dbReference>
<dbReference type="EMBL" id="RBXP01000015">
    <property type="protein sequence ID" value="RKT58029.1"/>
    <property type="molecule type" value="Genomic_DNA"/>
</dbReference>
<protein>
    <recommendedName>
        <fullName evidence="4">Tetratricopeptide repeat protein</fullName>
    </recommendedName>
</protein>
<gene>
    <name evidence="2" type="ORF">DFR40_1970</name>
</gene>
<evidence type="ECO:0008006" key="4">
    <source>
        <dbReference type="Google" id="ProtNLM"/>
    </source>
</evidence>
<organism evidence="2 3">
    <name type="scientific">Azonexus fungiphilus</name>
    <dbReference type="NCBI Taxonomy" id="146940"/>
    <lineage>
        <taxon>Bacteria</taxon>
        <taxon>Pseudomonadati</taxon>
        <taxon>Pseudomonadota</taxon>
        <taxon>Betaproteobacteria</taxon>
        <taxon>Rhodocyclales</taxon>
        <taxon>Azonexaceae</taxon>
        <taxon>Azonexus</taxon>
    </lineage>
</organism>
<feature type="chain" id="PRO_5019813640" description="Tetratricopeptide repeat protein" evidence="1">
    <location>
        <begin position="32"/>
        <end position="432"/>
    </location>
</feature>
<dbReference type="Gene3D" id="1.25.40.10">
    <property type="entry name" value="Tetratricopeptide repeat domain"/>
    <property type="match status" value="1"/>
</dbReference>
<dbReference type="OrthoDB" id="8896615at2"/>
<dbReference type="InterPro" id="IPR011990">
    <property type="entry name" value="TPR-like_helical_dom_sf"/>
</dbReference>